<dbReference type="EMBL" id="JAJFAZ020000007">
    <property type="protein sequence ID" value="KAI5317624.1"/>
    <property type="molecule type" value="Genomic_DNA"/>
</dbReference>
<dbReference type="SUPFAM" id="SSF56672">
    <property type="entry name" value="DNA/RNA polymerases"/>
    <property type="match status" value="1"/>
</dbReference>
<feature type="domain" description="Reverse transcriptase" evidence="9">
    <location>
        <begin position="1"/>
        <end position="152"/>
    </location>
</feature>
<dbReference type="GO" id="GO:0006508">
    <property type="term" value="P:proteolysis"/>
    <property type="evidence" value="ECO:0007669"/>
    <property type="project" value="UniProtKB-KW"/>
</dbReference>
<gene>
    <name evidence="10" type="ORF">L3X38_037331</name>
</gene>
<evidence type="ECO:0000256" key="4">
    <source>
        <dbReference type="ARBA" id="ARBA00022722"/>
    </source>
</evidence>
<dbReference type="GO" id="GO:0004519">
    <property type="term" value="F:endonuclease activity"/>
    <property type="evidence" value="ECO:0007669"/>
    <property type="project" value="UniProtKB-KW"/>
</dbReference>
<dbReference type="Pfam" id="PF17921">
    <property type="entry name" value="Integrase_H2C2"/>
    <property type="match status" value="1"/>
</dbReference>
<dbReference type="FunFam" id="3.10.10.10:FF:000007">
    <property type="entry name" value="Retrovirus-related Pol polyprotein from transposon 17.6-like Protein"/>
    <property type="match status" value="1"/>
</dbReference>
<keyword evidence="2" id="KW-0808">Transferase</keyword>
<proteinExistence type="predicted"/>
<keyword evidence="8" id="KW-0511">Multifunctional enzyme</keyword>
<dbReference type="AlphaFoldDB" id="A0AAD4V362"/>
<keyword evidence="5" id="KW-0255">Endonuclease</keyword>
<keyword evidence="7" id="KW-0695">RNA-directed DNA polymerase</keyword>
<dbReference type="GO" id="GO:0003964">
    <property type="term" value="F:RNA-directed DNA polymerase activity"/>
    <property type="evidence" value="ECO:0007669"/>
    <property type="project" value="UniProtKB-KW"/>
</dbReference>
<protein>
    <recommendedName>
        <fullName evidence="9">Reverse transcriptase domain-containing protein</fullName>
    </recommendedName>
</protein>
<dbReference type="Gene3D" id="1.10.340.70">
    <property type="match status" value="1"/>
</dbReference>
<keyword evidence="4" id="KW-0540">Nuclease</keyword>
<keyword evidence="3" id="KW-0548">Nucleotidyltransferase</keyword>
<dbReference type="CDD" id="cd01647">
    <property type="entry name" value="RT_LTR"/>
    <property type="match status" value="1"/>
</dbReference>
<dbReference type="Gene3D" id="3.10.10.10">
    <property type="entry name" value="HIV Type 1 Reverse Transcriptase, subunit A, domain 1"/>
    <property type="match status" value="1"/>
</dbReference>
<evidence type="ECO:0000256" key="6">
    <source>
        <dbReference type="ARBA" id="ARBA00022801"/>
    </source>
</evidence>
<dbReference type="Pfam" id="PF00078">
    <property type="entry name" value="RVT_1"/>
    <property type="match status" value="1"/>
</dbReference>
<sequence length="401" mass="46711">MCVDYRALNKITIKNRYPLPRIDDLLDQLHGALYFTKLDLKSGYHQVRIHEEDTWKTAFKTKHGLFKWLVMPFGLCNAPATFMQLMIDVLHPFIDDFVMVCLDDILVFSATWEDHLHHIAQVLEVLQINQLQLNSKKYEFEKQHLVYLRFIVGAGELKMDLEKVHVISQWPTPCLVTEVRSFIETNQKFEWSRNHEESFQLLKQKIIEATILALPNLQRPFEVEADASNYAMGAVLFQDGKTVAYHSEMFSGPILNYPTYDKELYAMHQAVKHWRAYLLGKEVVVHSDHKPHTDFNSAYAKLQQGKTSEFQWKNGLMYKGTQLCIPEDGDRLQWICEAHTSKAARHFGVEKTLLNLHRYVYWPKMHLDVSQYIQGCVLCNTSKPSNKNLGLYLPLLVPSRL</sequence>
<dbReference type="Proteomes" id="UP001054821">
    <property type="component" value="Chromosome 7"/>
</dbReference>
<evidence type="ECO:0000256" key="3">
    <source>
        <dbReference type="ARBA" id="ARBA00022695"/>
    </source>
</evidence>
<dbReference type="PANTHER" id="PTHR37984:SF5">
    <property type="entry name" value="PROTEIN NYNRIN-LIKE"/>
    <property type="match status" value="1"/>
</dbReference>
<evidence type="ECO:0000256" key="7">
    <source>
        <dbReference type="ARBA" id="ARBA00022918"/>
    </source>
</evidence>
<keyword evidence="6" id="KW-0378">Hydrolase</keyword>
<name>A0AAD4V362_PRUDU</name>
<keyword evidence="11" id="KW-1185">Reference proteome</keyword>
<dbReference type="InterPro" id="IPR041588">
    <property type="entry name" value="Integrase_H2C2"/>
</dbReference>
<evidence type="ECO:0000256" key="5">
    <source>
        <dbReference type="ARBA" id="ARBA00022759"/>
    </source>
</evidence>
<evidence type="ECO:0000256" key="8">
    <source>
        <dbReference type="ARBA" id="ARBA00023268"/>
    </source>
</evidence>
<dbReference type="InterPro" id="IPR050951">
    <property type="entry name" value="Retrovirus_Pol_polyprotein"/>
</dbReference>
<keyword evidence="1" id="KW-0645">Protease</keyword>
<dbReference type="GO" id="GO:0008233">
    <property type="term" value="F:peptidase activity"/>
    <property type="evidence" value="ECO:0007669"/>
    <property type="project" value="UniProtKB-KW"/>
</dbReference>
<evidence type="ECO:0000256" key="2">
    <source>
        <dbReference type="ARBA" id="ARBA00022679"/>
    </source>
</evidence>
<evidence type="ECO:0000313" key="10">
    <source>
        <dbReference type="EMBL" id="KAI5317624.1"/>
    </source>
</evidence>
<dbReference type="InterPro" id="IPR043502">
    <property type="entry name" value="DNA/RNA_pol_sf"/>
</dbReference>
<comment type="caution">
    <text evidence="10">The sequence shown here is derived from an EMBL/GenBank/DDBJ whole genome shotgun (WGS) entry which is preliminary data.</text>
</comment>
<organism evidence="10 11">
    <name type="scientific">Prunus dulcis</name>
    <name type="common">Almond</name>
    <name type="synonym">Amygdalus dulcis</name>
    <dbReference type="NCBI Taxonomy" id="3755"/>
    <lineage>
        <taxon>Eukaryota</taxon>
        <taxon>Viridiplantae</taxon>
        <taxon>Streptophyta</taxon>
        <taxon>Embryophyta</taxon>
        <taxon>Tracheophyta</taxon>
        <taxon>Spermatophyta</taxon>
        <taxon>Magnoliopsida</taxon>
        <taxon>eudicotyledons</taxon>
        <taxon>Gunneridae</taxon>
        <taxon>Pentapetalae</taxon>
        <taxon>rosids</taxon>
        <taxon>fabids</taxon>
        <taxon>Rosales</taxon>
        <taxon>Rosaceae</taxon>
        <taxon>Amygdaloideae</taxon>
        <taxon>Amygdaleae</taxon>
        <taxon>Prunus</taxon>
    </lineage>
</organism>
<dbReference type="PANTHER" id="PTHR37984">
    <property type="entry name" value="PROTEIN CBG26694"/>
    <property type="match status" value="1"/>
</dbReference>
<reference evidence="10 11" key="1">
    <citation type="journal article" date="2022" name="G3 (Bethesda)">
        <title>Whole-genome sequence and methylome profiling of the almond [Prunus dulcis (Mill.) D.A. Webb] cultivar 'Nonpareil'.</title>
        <authorList>
            <person name="D'Amico-Willman K.M."/>
            <person name="Ouma W.Z."/>
            <person name="Meulia T."/>
            <person name="Sideli G.M."/>
            <person name="Gradziel T.M."/>
            <person name="Fresnedo-Ramirez J."/>
        </authorList>
    </citation>
    <scope>NUCLEOTIDE SEQUENCE [LARGE SCALE GENOMIC DNA]</scope>
    <source>
        <strain evidence="10">Clone GOH B32 T37-40</strain>
    </source>
</reference>
<evidence type="ECO:0000259" key="9">
    <source>
        <dbReference type="PROSITE" id="PS50878"/>
    </source>
</evidence>
<dbReference type="PROSITE" id="PS50878">
    <property type="entry name" value="RT_POL"/>
    <property type="match status" value="1"/>
</dbReference>
<dbReference type="Pfam" id="PF17919">
    <property type="entry name" value="RT_RNaseH_2"/>
    <property type="match status" value="1"/>
</dbReference>
<evidence type="ECO:0000256" key="1">
    <source>
        <dbReference type="ARBA" id="ARBA00022670"/>
    </source>
</evidence>
<dbReference type="InterPro" id="IPR041577">
    <property type="entry name" value="RT_RNaseH_2"/>
</dbReference>
<accession>A0AAD4V362</accession>
<dbReference type="Gene3D" id="3.30.70.270">
    <property type="match status" value="1"/>
</dbReference>
<dbReference type="InterPro" id="IPR000477">
    <property type="entry name" value="RT_dom"/>
</dbReference>
<dbReference type="InterPro" id="IPR043128">
    <property type="entry name" value="Rev_trsase/Diguanyl_cyclase"/>
</dbReference>
<dbReference type="Gene3D" id="3.10.20.370">
    <property type="match status" value="1"/>
</dbReference>
<evidence type="ECO:0000313" key="11">
    <source>
        <dbReference type="Proteomes" id="UP001054821"/>
    </source>
</evidence>